<evidence type="ECO:0000256" key="3">
    <source>
        <dbReference type="ARBA" id="ARBA00022448"/>
    </source>
</evidence>
<dbReference type="PANTHER" id="PTHR30290">
    <property type="entry name" value="PERIPLASMIC BINDING COMPONENT OF ABC TRANSPORTER"/>
    <property type="match status" value="1"/>
</dbReference>
<dbReference type="Pfam" id="PF00496">
    <property type="entry name" value="SBP_bac_5"/>
    <property type="match status" value="1"/>
</dbReference>
<dbReference type="CDD" id="cd08506">
    <property type="entry name" value="PBP2_clavulanate_OppA2"/>
    <property type="match status" value="1"/>
</dbReference>
<keyword evidence="4" id="KW-0732">Signal</keyword>
<evidence type="ECO:0000259" key="6">
    <source>
        <dbReference type="Pfam" id="PF00496"/>
    </source>
</evidence>
<evidence type="ECO:0000313" key="7">
    <source>
        <dbReference type="EMBL" id="GEL03201.1"/>
    </source>
</evidence>
<dbReference type="InterPro" id="IPR030678">
    <property type="entry name" value="Peptide/Ni-bd"/>
</dbReference>
<dbReference type="InterPro" id="IPR000914">
    <property type="entry name" value="SBP_5_dom"/>
</dbReference>
<dbReference type="EMBL" id="BJVC01000006">
    <property type="protein sequence ID" value="GEL03201.1"/>
    <property type="molecule type" value="Genomic_DNA"/>
</dbReference>
<comment type="caution">
    <text evidence="7">The sequence shown here is derived from an EMBL/GenBank/DDBJ whole genome shotgun (WGS) entry which is preliminary data.</text>
</comment>
<evidence type="ECO:0000256" key="5">
    <source>
        <dbReference type="SAM" id="MobiDB-lite"/>
    </source>
</evidence>
<dbReference type="Gene3D" id="3.40.190.10">
    <property type="entry name" value="Periplasmic binding protein-like II"/>
    <property type="match status" value="1"/>
</dbReference>
<dbReference type="GO" id="GO:1904680">
    <property type="term" value="F:peptide transmembrane transporter activity"/>
    <property type="evidence" value="ECO:0007669"/>
    <property type="project" value="TreeGrafter"/>
</dbReference>
<sequence>MRPDAFPPGRGTGVPRRPAAAGTALGAALSAALMALFPATAVATAVLTAAISGFPVALAAAAPADALVGASGDAPVDAPGNTGGETASSTGGRTRAAGITRNDPHRGGTLRLTADASGGTLDPQINYTSEFIQLFVTMYDGLVTYRQADGRLGLDVVPDLATSLPEVSEDGLRWVFHLRPGMRFSNGAPVTVEDVRASFRRIFLAGSPTAQSFYGNIVGAQACLSSPDTCRLDGVRVDAATGEIVIMLNHPDGEFLQKLAFPHAVILPAQTPPHDTGGTPIPGTGPYRIVSYDPARQLVAERNPFFRVGNPEAQSEGYVDRIVYDFGLSDEAEVTAVERGQYDSMLDAKPQDRLGELGSRYAAQVHLQPLLGLYYLALNVHEPPFDSLEVRQALNHAVDRHAMTILYGGGAIAEPLCQIVPHGIAGADIPCRFGRVSDAGDWTGPDLDRARALIRRSGRAGQKVTLVVPNQAVGLGMGVYLRNMLQQLGFEASVRPMAPARAEGYARNSDNHVQISLSYWYADYPSPSTFLDALLGCENAREHSDAATNASRFCHPGLQSLMRDARKSRDTARREALWKRAGALAMEQSALIPLIQMRYVDFVSARLGNYHYSLLNHMLLSQVWVRQQERE</sequence>
<feature type="domain" description="Solute-binding protein family 5" evidence="6">
    <location>
        <begin position="156"/>
        <end position="540"/>
    </location>
</feature>
<accession>A0A511BS92</accession>
<gene>
    <name evidence="7" type="ORF">SSA02_23640</name>
</gene>
<reference evidence="7 8" key="1">
    <citation type="submission" date="2019-07" db="EMBL/GenBank/DDBJ databases">
        <title>Whole genome shotgun sequence of Swaminathania salitolerans NBRC 104436.</title>
        <authorList>
            <person name="Hosoyama A."/>
            <person name="Uohara A."/>
            <person name="Ohji S."/>
            <person name="Ichikawa N."/>
        </authorList>
    </citation>
    <scope>NUCLEOTIDE SEQUENCE [LARGE SCALE GENOMIC DNA]</scope>
    <source>
        <strain evidence="7 8">NBRC 104436</strain>
    </source>
</reference>
<evidence type="ECO:0000256" key="2">
    <source>
        <dbReference type="ARBA" id="ARBA00005695"/>
    </source>
</evidence>
<comment type="subcellular location">
    <subcellularLocation>
        <location evidence="1">Periplasm</location>
    </subcellularLocation>
</comment>
<dbReference type="Gene3D" id="3.10.105.10">
    <property type="entry name" value="Dipeptide-binding Protein, Domain 3"/>
    <property type="match status" value="1"/>
</dbReference>
<dbReference type="Proteomes" id="UP000321405">
    <property type="component" value="Unassembled WGS sequence"/>
</dbReference>
<dbReference type="GO" id="GO:0015833">
    <property type="term" value="P:peptide transport"/>
    <property type="evidence" value="ECO:0007669"/>
    <property type="project" value="TreeGrafter"/>
</dbReference>
<dbReference type="GO" id="GO:0043190">
    <property type="term" value="C:ATP-binding cassette (ABC) transporter complex"/>
    <property type="evidence" value="ECO:0007669"/>
    <property type="project" value="InterPro"/>
</dbReference>
<protein>
    <submittedName>
        <fullName evidence="7">Peptide ABC transporter substrate-binding protein</fullName>
    </submittedName>
</protein>
<keyword evidence="3" id="KW-0813">Transport</keyword>
<evidence type="ECO:0000313" key="8">
    <source>
        <dbReference type="Proteomes" id="UP000321405"/>
    </source>
</evidence>
<feature type="region of interest" description="Disordered" evidence="5">
    <location>
        <begin position="73"/>
        <end position="109"/>
    </location>
</feature>
<dbReference type="InterPro" id="IPR039424">
    <property type="entry name" value="SBP_5"/>
</dbReference>
<keyword evidence="8" id="KW-1185">Reference proteome</keyword>
<dbReference type="SUPFAM" id="SSF53850">
    <property type="entry name" value="Periplasmic binding protein-like II"/>
    <property type="match status" value="1"/>
</dbReference>
<comment type="similarity">
    <text evidence="2">Belongs to the bacterial solute-binding protein 5 family.</text>
</comment>
<dbReference type="PANTHER" id="PTHR30290:SF10">
    <property type="entry name" value="PERIPLASMIC OLIGOPEPTIDE-BINDING PROTEIN-RELATED"/>
    <property type="match status" value="1"/>
</dbReference>
<evidence type="ECO:0000256" key="1">
    <source>
        <dbReference type="ARBA" id="ARBA00004418"/>
    </source>
</evidence>
<dbReference type="AlphaFoldDB" id="A0A511BS92"/>
<evidence type="ECO:0000256" key="4">
    <source>
        <dbReference type="ARBA" id="ARBA00022729"/>
    </source>
</evidence>
<dbReference type="GO" id="GO:0030288">
    <property type="term" value="C:outer membrane-bounded periplasmic space"/>
    <property type="evidence" value="ECO:0007669"/>
    <property type="project" value="UniProtKB-ARBA"/>
</dbReference>
<organism evidence="7 8">
    <name type="scientific">Swaminathania salitolerans</name>
    <dbReference type="NCBI Taxonomy" id="182838"/>
    <lineage>
        <taxon>Bacteria</taxon>
        <taxon>Pseudomonadati</taxon>
        <taxon>Pseudomonadota</taxon>
        <taxon>Alphaproteobacteria</taxon>
        <taxon>Acetobacterales</taxon>
        <taxon>Acetobacteraceae</taxon>
        <taxon>Swaminathania</taxon>
    </lineage>
</organism>
<dbReference type="RefSeq" id="WP_246103886.1">
    <property type="nucleotide sequence ID" value="NZ_BJVC01000006.1"/>
</dbReference>
<proteinExistence type="inferred from homology"/>
<dbReference type="PIRSF" id="PIRSF002741">
    <property type="entry name" value="MppA"/>
    <property type="match status" value="1"/>
</dbReference>
<name>A0A511BS92_9PROT</name>